<evidence type="ECO:0000256" key="3">
    <source>
        <dbReference type="ARBA" id="ARBA00022729"/>
    </source>
</evidence>
<dbReference type="GO" id="GO:0004896">
    <property type="term" value="F:cytokine receptor activity"/>
    <property type="evidence" value="ECO:0007669"/>
    <property type="project" value="TreeGrafter"/>
</dbReference>
<evidence type="ECO:0000256" key="7">
    <source>
        <dbReference type="ARBA" id="ARBA00023180"/>
    </source>
</evidence>
<protein>
    <recommendedName>
        <fullName evidence="9">Fibronectin type-III domain-containing protein</fullName>
    </recommendedName>
</protein>
<evidence type="ECO:0000313" key="11">
    <source>
        <dbReference type="Proteomes" id="UP000694569"/>
    </source>
</evidence>
<dbReference type="SUPFAM" id="SSF49265">
    <property type="entry name" value="Fibronectin type III"/>
    <property type="match status" value="1"/>
</dbReference>
<keyword evidence="5 8" id="KW-0472">Membrane</keyword>
<proteinExistence type="predicted"/>
<sequence>LVSAHAQCGLLPVCSLWCLGWVLGDFLWAALGSSLTDLQRYGKTVEQCLQYVSEEDGQRHIGCRVPSSNINLLEPQQKITVLINGSSRTRDIRSIDHEYNIFKIEVLNVPRNVTLQKKNGSQTLVWTNPHSVYSSICFKYEVRIWNLWNNEDKIEEALEPKLENGPLQEPWKKHVFQVRAVTKILCMDNVLYSAWTEPLYIDTVSSNIYVVAACVCLIVVLLVFMHICLRYQLCGQMFPPVPKPKNDLKEIFLNVPPAPDFLVGERWDSWGGSVIISSIEVVCDSEKCINPPVPAGDVHRPPF</sequence>
<dbReference type="AlphaFoldDB" id="A0A8C5R3Y7"/>
<dbReference type="PANTHER" id="PTHR23037:SF46">
    <property type="entry name" value="INTERLEUKIN 5 RECEPTOR SUBUNIT ALPHA"/>
    <property type="match status" value="1"/>
</dbReference>
<dbReference type="PANTHER" id="PTHR23037">
    <property type="entry name" value="CYTOKINE RECEPTOR"/>
    <property type="match status" value="1"/>
</dbReference>
<dbReference type="GO" id="GO:0009897">
    <property type="term" value="C:external side of plasma membrane"/>
    <property type="evidence" value="ECO:0007669"/>
    <property type="project" value="TreeGrafter"/>
</dbReference>
<feature type="transmembrane region" description="Helical" evidence="8">
    <location>
        <begin position="208"/>
        <end position="229"/>
    </location>
</feature>
<keyword evidence="4 8" id="KW-1133">Transmembrane helix</keyword>
<evidence type="ECO:0000256" key="1">
    <source>
        <dbReference type="ARBA" id="ARBA00004479"/>
    </source>
</evidence>
<evidence type="ECO:0000313" key="10">
    <source>
        <dbReference type="Ensembl" id="ENSLLEP00000047175.1"/>
    </source>
</evidence>
<dbReference type="Gene3D" id="2.60.40.10">
    <property type="entry name" value="Immunoglobulins"/>
    <property type="match status" value="2"/>
</dbReference>
<organism evidence="10 11">
    <name type="scientific">Leptobrachium leishanense</name>
    <name type="common">Leishan spiny toad</name>
    <dbReference type="NCBI Taxonomy" id="445787"/>
    <lineage>
        <taxon>Eukaryota</taxon>
        <taxon>Metazoa</taxon>
        <taxon>Chordata</taxon>
        <taxon>Craniata</taxon>
        <taxon>Vertebrata</taxon>
        <taxon>Euteleostomi</taxon>
        <taxon>Amphibia</taxon>
        <taxon>Batrachia</taxon>
        <taxon>Anura</taxon>
        <taxon>Pelobatoidea</taxon>
        <taxon>Megophryidae</taxon>
        <taxon>Leptobrachium</taxon>
    </lineage>
</organism>
<comment type="subcellular location">
    <subcellularLocation>
        <location evidence="1">Membrane</location>
        <topology evidence="1">Single-pass type I membrane protein</topology>
    </subcellularLocation>
</comment>
<dbReference type="GeneTree" id="ENSGT00940000160890"/>
<evidence type="ECO:0000256" key="4">
    <source>
        <dbReference type="ARBA" id="ARBA00022989"/>
    </source>
</evidence>
<keyword evidence="3" id="KW-0732">Signal</keyword>
<keyword evidence="6" id="KW-0675">Receptor</keyword>
<name>A0A8C5R3Y7_9ANUR</name>
<dbReference type="Proteomes" id="UP000694569">
    <property type="component" value="Unplaced"/>
</dbReference>
<evidence type="ECO:0000256" key="2">
    <source>
        <dbReference type="ARBA" id="ARBA00022692"/>
    </source>
</evidence>
<reference evidence="10" key="1">
    <citation type="submission" date="2025-08" db="UniProtKB">
        <authorList>
            <consortium name="Ensembl"/>
        </authorList>
    </citation>
    <scope>IDENTIFICATION</scope>
</reference>
<evidence type="ECO:0000256" key="6">
    <source>
        <dbReference type="ARBA" id="ARBA00023170"/>
    </source>
</evidence>
<dbReference type="InterPro" id="IPR003961">
    <property type="entry name" value="FN3_dom"/>
</dbReference>
<dbReference type="InterPro" id="IPR013783">
    <property type="entry name" value="Ig-like_fold"/>
</dbReference>
<reference evidence="10" key="2">
    <citation type="submission" date="2025-09" db="UniProtKB">
        <authorList>
            <consortium name="Ensembl"/>
        </authorList>
    </citation>
    <scope>IDENTIFICATION</scope>
</reference>
<keyword evidence="7" id="KW-0325">Glycoprotein</keyword>
<keyword evidence="11" id="KW-1185">Reference proteome</keyword>
<evidence type="ECO:0000256" key="8">
    <source>
        <dbReference type="SAM" id="Phobius"/>
    </source>
</evidence>
<dbReference type="PROSITE" id="PS50853">
    <property type="entry name" value="FN3"/>
    <property type="match status" value="1"/>
</dbReference>
<dbReference type="OrthoDB" id="9890439at2759"/>
<dbReference type="Ensembl" id="ENSLLET00000049033.1">
    <property type="protein sequence ID" value="ENSLLEP00000047175.1"/>
    <property type="gene ID" value="ENSLLEG00000029830.1"/>
</dbReference>
<accession>A0A8C5R3Y7</accession>
<keyword evidence="2 8" id="KW-0812">Transmembrane</keyword>
<evidence type="ECO:0000256" key="5">
    <source>
        <dbReference type="ARBA" id="ARBA00023136"/>
    </source>
</evidence>
<evidence type="ECO:0000259" key="9">
    <source>
        <dbReference type="PROSITE" id="PS50853"/>
    </source>
</evidence>
<dbReference type="InterPro" id="IPR036116">
    <property type="entry name" value="FN3_sf"/>
</dbReference>
<feature type="domain" description="Fibronectin type-III" evidence="9">
    <location>
        <begin position="109"/>
        <end position="206"/>
    </location>
</feature>